<organism evidence="8 9">
    <name type="scientific">Taxus chinensis</name>
    <name type="common">Chinese yew</name>
    <name type="synonym">Taxus wallichiana var. chinensis</name>
    <dbReference type="NCBI Taxonomy" id="29808"/>
    <lineage>
        <taxon>Eukaryota</taxon>
        <taxon>Viridiplantae</taxon>
        <taxon>Streptophyta</taxon>
        <taxon>Embryophyta</taxon>
        <taxon>Tracheophyta</taxon>
        <taxon>Spermatophyta</taxon>
        <taxon>Pinopsida</taxon>
        <taxon>Pinidae</taxon>
        <taxon>Conifers II</taxon>
        <taxon>Cupressales</taxon>
        <taxon>Taxaceae</taxon>
        <taxon>Taxus</taxon>
    </lineage>
</organism>
<evidence type="ECO:0000313" key="8">
    <source>
        <dbReference type="EMBL" id="KAH9325289.1"/>
    </source>
</evidence>
<dbReference type="InterPro" id="IPR011009">
    <property type="entry name" value="Kinase-like_dom_sf"/>
</dbReference>
<accession>A0AA38GMR9</accession>
<feature type="chain" id="PRO_5041382324" description="Protein kinase domain-containing protein" evidence="6">
    <location>
        <begin position="19"/>
        <end position="125"/>
    </location>
</feature>
<evidence type="ECO:0000256" key="2">
    <source>
        <dbReference type="ARBA" id="ARBA00022679"/>
    </source>
</evidence>
<dbReference type="GO" id="GO:0005524">
    <property type="term" value="F:ATP binding"/>
    <property type="evidence" value="ECO:0007669"/>
    <property type="project" value="UniProtKB-KW"/>
</dbReference>
<name>A0AA38GMR9_TAXCH</name>
<dbReference type="Gene3D" id="1.10.510.10">
    <property type="entry name" value="Transferase(Phosphotransferase) domain 1"/>
    <property type="match status" value="1"/>
</dbReference>
<dbReference type="InterPro" id="IPR050205">
    <property type="entry name" value="CDPK_Ser/Thr_kinases"/>
</dbReference>
<evidence type="ECO:0000256" key="6">
    <source>
        <dbReference type="SAM" id="SignalP"/>
    </source>
</evidence>
<dbReference type="PROSITE" id="PS50011">
    <property type="entry name" value="PROTEIN_KINASE_DOM"/>
    <property type="match status" value="1"/>
</dbReference>
<sequence length="125" mass="13726">TLMRTGSLSIWLWSYALAVNSSIGSLPRATTPRGRLPHCAGPLSRCCTPAIPWVLPIAILSLRIFSCSVRMITPPLKATDFGLSVFFKEGQLFRDIVGSTYYVAPEVLQRNYGPEVDIWSAGVIL</sequence>
<feature type="non-terminal residue" evidence="8">
    <location>
        <position position="125"/>
    </location>
</feature>
<evidence type="ECO:0000259" key="7">
    <source>
        <dbReference type="PROSITE" id="PS50011"/>
    </source>
</evidence>
<gene>
    <name evidence="8" type="ORF">KI387_005467</name>
</gene>
<evidence type="ECO:0000313" key="9">
    <source>
        <dbReference type="Proteomes" id="UP000824469"/>
    </source>
</evidence>
<keyword evidence="6" id="KW-0732">Signal</keyword>
<dbReference type="InterPro" id="IPR000719">
    <property type="entry name" value="Prot_kinase_dom"/>
</dbReference>
<dbReference type="Proteomes" id="UP000824469">
    <property type="component" value="Unassembled WGS sequence"/>
</dbReference>
<dbReference type="AlphaFoldDB" id="A0AA38GMR9"/>
<keyword evidence="2" id="KW-0808">Transferase</keyword>
<dbReference type="SUPFAM" id="SSF56112">
    <property type="entry name" value="Protein kinase-like (PK-like)"/>
    <property type="match status" value="1"/>
</dbReference>
<evidence type="ECO:0000256" key="5">
    <source>
        <dbReference type="ARBA" id="ARBA00022840"/>
    </source>
</evidence>
<keyword evidence="3" id="KW-0547">Nucleotide-binding</keyword>
<keyword evidence="9" id="KW-1185">Reference proteome</keyword>
<evidence type="ECO:0000256" key="3">
    <source>
        <dbReference type="ARBA" id="ARBA00022741"/>
    </source>
</evidence>
<evidence type="ECO:0000256" key="4">
    <source>
        <dbReference type="ARBA" id="ARBA00022777"/>
    </source>
</evidence>
<feature type="non-terminal residue" evidence="8">
    <location>
        <position position="1"/>
    </location>
</feature>
<protein>
    <recommendedName>
        <fullName evidence="7">Protein kinase domain-containing protein</fullName>
    </recommendedName>
</protein>
<dbReference type="PANTHER" id="PTHR24349">
    <property type="entry name" value="SERINE/THREONINE-PROTEIN KINASE"/>
    <property type="match status" value="1"/>
</dbReference>
<reference evidence="8 9" key="1">
    <citation type="journal article" date="2021" name="Nat. Plants">
        <title>The Taxus genome provides insights into paclitaxel biosynthesis.</title>
        <authorList>
            <person name="Xiong X."/>
            <person name="Gou J."/>
            <person name="Liao Q."/>
            <person name="Li Y."/>
            <person name="Zhou Q."/>
            <person name="Bi G."/>
            <person name="Li C."/>
            <person name="Du R."/>
            <person name="Wang X."/>
            <person name="Sun T."/>
            <person name="Guo L."/>
            <person name="Liang H."/>
            <person name="Lu P."/>
            <person name="Wu Y."/>
            <person name="Zhang Z."/>
            <person name="Ro D.K."/>
            <person name="Shang Y."/>
            <person name="Huang S."/>
            <person name="Yan J."/>
        </authorList>
    </citation>
    <scope>NUCLEOTIDE SEQUENCE [LARGE SCALE GENOMIC DNA]</scope>
    <source>
        <strain evidence="8">Ta-2019</strain>
    </source>
</reference>
<feature type="signal peptide" evidence="6">
    <location>
        <begin position="1"/>
        <end position="18"/>
    </location>
</feature>
<dbReference type="EMBL" id="JAHRHJ020000002">
    <property type="protein sequence ID" value="KAH9325289.1"/>
    <property type="molecule type" value="Genomic_DNA"/>
</dbReference>
<evidence type="ECO:0000256" key="1">
    <source>
        <dbReference type="ARBA" id="ARBA00022527"/>
    </source>
</evidence>
<dbReference type="Pfam" id="PF00069">
    <property type="entry name" value="Pkinase"/>
    <property type="match status" value="1"/>
</dbReference>
<proteinExistence type="predicted"/>
<feature type="domain" description="Protein kinase" evidence="7">
    <location>
        <begin position="1"/>
        <end position="125"/>
    </location>
</feature>
<keyword evidence="4" id="KW-0418">Kinase</keyword>
<keyword evidence="1" id="KW-0723">Serine/threonine-protein kinase</keyword>
<keyword evidence="5" id="KW-0067">ATP-binding</keyword>
<dbReference type="GO" id="GO:0004674">
    <property type="term" value="F:protein serine/threonine kinase activity"/>
    <property type="evidence" value="ECO:0007669"/>
    <property type="project" value="UniProtKB-KW"/>
</dbReference>
<comment type="caution">
    <text evidence="8">The sequence shown here is derived from an EMBL/GenBank/DDBJ whole genome shotgun (WGS) entry which is preliminary data.</text>
</comment>